<evidence type="ECO:0000313" key="1">
    <source>
        <dbReference type="EMBL" id="JAH53336.1"/>
    </source>
</evidence>
<dbReference type="AlphaFoldDB" id="A0A0E9TID7"/>
<protein>
    <submittedName>
        <fullName evidence="1">Uncharacterized protein</fullName>
    </submittedName>
</protein>
<dbReference type="EMBL" id="GBXM01055241">
    <property type="protein sequence ID" value="JAH53336.1"/>
    <property type="molecule type" value="Transcribed_RNA"/>
</dbReference>
<reference evidence="1" key="1">
    <citation type="submission" date="2014-11" db="EMBL/GenBank/DDBJ databases">
        <authorList>
            <person name="Amaro Gonzalez C."/>
        </authorList>
    </citation>
    <scope>NUCLEOTIDE SEQUENCE</scope>
</reference>
<reference evidence="1" key="2">
    <citation type="journal article" date="2015" name="Fish Shellfish Immunol.">
        <title>Early steps in the European eel (Anguilla anguilla)-Vibrio vulnificus interaction in the gills: Role of the RtxA13 toxin.</title>
        <authorList>
            <person name="Callol A."/>
            <person name="Pajuelo D."/>
            <person name="Ebbesson L."/>
            <person name="Teles M."/>
            <person name="MacKenzie S."/>
            <person name="Amaro C."/>
        </authorList>
    </citation>
    <scope>NUCLEOTIDE SEQUENCE</scope>
</reference>
<proteinExistence type="predicted"/>
<organism evidence="1">
    <name type="scientific">Anguilla anguilla</name>
    <name type="common">European freshwater eel</name>
    <name type="synonym">Muraena anguilla</name>
    <dbReference type="NCBI Taxonomy" id="7936"/>
    <lineage>
        <taxon>Eukaryota</taxon>
        <taxon>Metazoa</taxon>
        <taxon>Chordata</taxon>
        <taxon>Craniata</taxon>
        <taxon>Vertebrata</taxon>
        <taxon>Euteleostomi</taxon>
        <taxon>Actinopterygii</taxon>
        <taxon>Neopterygii</taxon>
        <taxon>Teleostei</taxon>
        <taxon>Anguilliformes</taxon>
        <taxon>Anguillidae</taxon>
        <taxon>Anguilla</taxon>
    </lineage>
</organism>
<sequence>MNPLHPRSVLHTTSYSSGSVWPVPFLLVAGH</sequence>
<name>A0A0E9TID7_ANGAN</name>
<accession>A0A0E9TID7</accession>